<dbReference type="InterPro" id="IPR035418">
    <property type="entry name" value="AraC-bd_2"/>
</dbReference>
<keyword evidence="3" id="KW-0804">Transcription</keyword>
<evidence type="ECO:0000313" key="5">
    <source>
        <dbReference type="EMBL" id="MFD1232372.1"/>
    </source>
</evidence>
<dbReference type="SUPFAM" id="SSF46689">
    <property type="entry name" value="Homeodomain-like"/>
    <property type="match status" value="1"/>
</dbReference>
<dbReference type="PROSITE" id="PS00041">
    <property type="entry name" value="HTH_ARAC_FAMILY_1"/>
    <property type="match status" value="1"/>
</dbReference>
<dbReference type="Proteomes" id="UP001597182">
    <property type="component" value="Unassembled WGS sequence"/>
</dbReference>
<evidence type="ECO:0000256" key="2">
    <source>
        <dbReference type="ARBA" id="ARBA00023125"/>
    </source>
</evidence>
<accession>A0ABW3VB73</accession>
<dbReference type="InterPro" id="IPR050204">
    <property type="entry name" value="AraC_XylS_family_regulators"/>
</dbReference>
<comment type="caution">
    <text evidence="5">The sequence shown here is derived from an EMBL/GenBank/DDBJ whole genome shotgun (WGS) entry which is preliminary data.</text>
</comment>
<dbReference type="SMART" id="SM00342">
    <property type="entry name" value="HTH_ARAC"/>
    <property type="match status" value="1"/>
</dbReference>
<evidence type="ECO:0000256" key="3">
    <source>
        <dbReference type="ARBA" id="ARBA00023163"/>
    </source>
</evidence>
<name>A0ABW3VB73_9PSEU</name>
<dbReference type="Pfam" id="PF12833">
    <property type="entry name" value="HTH_18"/>
    <property type="match status" value="1"/>
</dbReference>
<sequence length="336" mass="35799">MTTMSPHLPLRRHARLQTTALDEAEEVAGRVMSAHRLRASRPKEFGSRVYAVAIGASTLLSAVYAGEAEVTGRVPMDYYTVLLVLGGGMDVATDLGEHRVAAGRACVISPGERLRLRFAPRTAQVAAKLPRIVVDQAYSRIGTAPARGLTFDLGVPGDSPWPAVLRLAASTVDRFDSGVLPPGAGAELERMLVTTLLLAQSHDHATALTRGGGTRGHRAAGVVAEIVAADPIPPLRPEDLAARAGVSLRTLQEGFRSRFGTSLTGFQREQRLVRAHRMLTGPPGETTVADVALACGFVHLGRFAQDYRARYGITPSVTLHGARRVARDGRPGTTRG</sequence>
<proteinExistence type="predicted"/>
<keyword evidence="2" id="KW-0238">DNA-binding</keyword>
<dbReference type="RefSeq" id="WP_339121810.1">
    <property type="nucleotide sequence ID" value="NZ_BAABKS010000019.1"/>
</dbReference>
<keyword evidence="1" id="KW-0805">Transcription regulation</keyword>
<dbReference type="InterPro" id="IPR018062">
    <property type="entry name" value="HTH_AraC-typ_CS"/>
</dbReference>
<evidence type="ECO:0000256" key="1">
    <source>
        <dbReference type="ARBA" id="ARBA00023015"/>
    </source>
</evidence>
<gene>
    <name evidence="5" type="ORF">ACFQ34_03660</name>
</gene>
<reference evidence="6" key="1">
    <citation type="journal article" date="2019" name="Int. J. Syst. Evol. Microbiol.">
        <title>The Global Catalogue of Microorganisms (GCM) 10K type strain sequencing project: providing services to taxonomists for standard genome sequencing and annotation.</title>
        <authorList>
            <consortium name="The Broad Institute Genomics Platform"/>
            <consortium name="The Broad Institute Genome Sequencing Center for Infectious Disease"/>
            <person name="Wu L."/>
            <person name="Ma J."/>
        </authorList>
    </citation>
    <scope>NUCLEOTIDE SEQUENCE [LARGE SCALE GENOMIC DNA]</scope>
    <source>
        <strain evidence="6">CCUG 49018</strain>
    </source>
</reference>
<dbReference type="InterPro" id="IPR009057">
    <property type="entry name" value="Homeodomain-like_sf"/>
</dbReference>
<dbReference type="PANTHER" id="PTHR46796">
    <property type="entry name" value="HTH-TYPE TRANSCRIPTIONAL ACTIVATOR RHAS-RELATED"/>
    <property type="match status" value="1"/>
</dbReference>
<dbReference type="PROSITE" id="PS01124">
    <property type="entry name" value="HTH_ARAC_FAMILY_2"/>
    <property type="match status" value="1"/>
</dbReference>
<evidence type="ECO:0000259" key="4">
    <source>
        <dbReference type="PROSITE" id="PS01124"/>
    </source>
</evidence>
<dbReference type="Pfam" id="PF14525">
    <property type="entry name" value="AraC_binding_2"/>
    <property type="match status" value="1"/>
</dbReference>
<dbReference type="InterPro" id="IPR018060">
    <property type="entry name" value="HTH_AraC"/>
</dbReference>
<dbReference type="Gene3D" id="1.10.10.60">
    <property type="entry name" value="Homeodomain-like"/>
    <property type="match status" value="1"/>
</dbReference>
<dbReference type="PANTHER" id="PTHR46796:SF12">
    <property type="entry name" value="HTH-TYPE DNA-BINDING TRANSCRIPTIONAL ACTIVATOR EUTR"/>
    <property type="match status" value="1"/>
</dbReference>
<evidence type="ECO:0000313" key="6">
    <source>
        <dbReference type="Proteomes" id="UP001597182"/>
    </source>
</evidence>
<protein>
    <submittedName>
        <fullName evidence="5">AraC family transcriptional regulator</fullName>
    </submittedName>
</protein>
<organism evidence="5 6">
    <name type="scientific">Pseudonocardia benzenivorans</name>
    <dbReference type="NCBI Taxonomy" id="228005"/>
    <lineage>
        <taxon>Bacteria</taxon>
        <taxon>Bacillati</taxon>
        <taxon>Actinomycetota</taxon>
        <taxon>Actinomycetes</taxon>
        <taxon>Pseudonocardiales</taxon>
        <taxon>Pseudonocardiaceae</taxon>
        <taxon>Pseudonocardia</taxon>
    </lineage>
</organism>
<keyword evidence="6" id="KW-1185">Reference proteome</keyword>
<dbReference type="EMBL" id="JBHTMB010000022">
    <property type="protein sequence ID" value="MFD1232372.1"/>
    <property type="molecule type" value="Genomic_DNA"/>
</dbReference>
<feature type="domain" description="HTH araC/xylS-type" evidence="4">
    <location>
        <begin position="217"/>
        <end position="321"/>
    </location>
</feature>